<dbReference type="EMBL" id="JQ262313">
    <property type="protein sequence ID" value="AEW08082.1"/>
    <property type="molecule type" value="Genomic_DNA"/>
</dbReference>
<feature type="non-terminal residue" evidence="1">
    <location>
        <position position="1"/>
    </location>
</feature>
<gene>
    <name evidence="1" type="ORF">0_18435_01</name>
</gene>
<feature type="non-terminal residue" evidence="1">
    <location>
        <position position="154"/>
    </location>
</feature>
<accession>H9MAD6</accession>
<reference evidence="1" key="1">
    <citation type="submission" date="2011-12" db="EMBL/GenBank/DDBJ databases">
        <title>Nucleotide Diversity and Divergence in the Loblolly Pine Gene Space.</title>
        <authorList>
            <person name="Neale D.B."/>
            <person name="Wegrzyn J.L."/>
            <person name="Lee J.M."/>
            <person name="Eckert A.J."/>
            <person name="Liechty J.D."/>
            <person name="Stevens K.A."/>
            <person name="Langley C.H."/>
        </authorList>
    </citation>
    <scope>NUCLEOTIDE SEQUENCE</scope>
    <source>
        <strain evidence="1">5747</strain>
        <tissue evidence="1">Megagametophyte</tissue>
    </source>
</reference>
<sequence length="154" mass="18310">HSRSWTMVAMPPLCTNDHHVNYNCNLRSTRLLSCESKIFMVGGLEKHSQGTVIAIIIWQFEIMDSVRSEWKWKEIGRMPHAVFEDFVRTSCSNWFECVAVGKYMCFRAHGSLKVVVYNIRDCTWNWLPKYDDQHDPDHKHMLLRSMAYHPWNYQ</sequence>
<name>H9MAD6_PINRA</name>
<proteinExistence type="predicted"/>
<organism evidence="1">
    <name type="scientific">Pinus radiata</name>
    <name type="common">Monterey pine</name>
    <name type="synonym">Pinus insignis</name>
    <dbReference type="NCBI Taxonomy" id="3347"/>
    <lineage>
        <taxon>Eukaryota</taxon>
        <taxon>Viridiplantae</taxon>
        <taxon>Streptophyta</taxon>
        <taxon>Embryophyta</taxon>
        <taxon>Tracheophyta</taxon>
        <taxon>Spermatophyta</taxon>
        <taxon>Pinopsida</taxon>
        <taxon>Pinidae</taxon>
        <taxon>Conifers I</taxon>
        <taxon>Pinales</taxon>
        <taxon>Pinaceae</taxon>
        <taxon>Pinus</taxon>
        <taxon>Pinus subgen. Pinus</taxon>
    </lineage>
</organism>
<protein>
    <recommendedName>
        <fullName evidence="2">F-box associated domain-containing protein</fullName>
    </recommendedName>
</protein>
<dbReference type="AlphaFoldDB" id="H9MAD6"/>
<evidence type="ECO:0008006" key="2">
    <source>
        <dbReference type="Google" id="ProtNLM"/>
    </source>
</evidence>
<evidence type="ECO:0000313" key="1">
    <source>
        <dbReference type="EMBL" id="AEW08082.1"/>
    </source>
</evidence>